<organism evidence="1 2">
    <name type="scientific">Collimonas pratensis</name>
    <dbReference type="NCBI Taxonomy" id="279113"/>
    <lineage>
        <taxon>Bacteria</taxon>
        <taxon>Pseudomonadati</taxon>
        <taxon>Pseudomonadota</taxon>
        <taxon>Betaproteobacteria</taxon>
        <taxon>Burkholderiales</taxon>
        <taxon>Oxalobacteraceae</taxon>
        <taxon>Collimonas</taxon>
    </lineage>
</organism>
<proteinExistence type="predicted"/>
<reference evidence="1 2" key="1">
    <citation type="submission" date="2015-11" db="EMBL/GenBank/DDBJ databases">
        <title>Exploring the genomic traits of fungus-feeding bacterial genus Collimonas.</title>
        <authorList>
            <person name="Song C."/>
            <person name="Schmidt R."/>
            <person name="de Jager V."/>
            <person name="Krzyzanowska D."/>
            <person name="Jongedijk E."/>
            <person name="Cankar K."/>
            <person name="Beekwilder J."/>
            <person name="van Veen A."/>
            <person name="de Boer W."/>
            <person name="van Veen J.A."/>
            <person name="Garbeva P."/>
        </authorList>
    </citation>
    <scope>NUCLEOTIDE SEQUENCE [LARGE SCALE GENOMIC DNA]</scope>
    <source>
        <strain evidence="1 2">Ter291</strain>
    </source>
</reference>
<dbReference type="EMBL" id="CP013236">
    <property type="protein sequence ID" value="AMP16553.1"/>
    <property type="molecule type" value="Genomic_DNA"/>
</dbReference>
<evidence type="ECO:0000313" key="1">
    <source>
        <dbReference type="EMBL" id="AMP16553.1"/>
    </source>
</evidence>
<evidence type="ECO:0000313" key="2">
    <source>
        <dbReference type="Proteomes" id="UP000074914"/>
    </source>
</evidence>
<keyword evidence="2" id="KW-1185">Reference proteome</keyword>
<sequence length="69" mass="7627">MPIDRSSPAISPAVRKLPERTKYGFASCENGISGNKEALATFGQALFYLDLCGSLYRIDYMSQNCDVNM</sequence>
<dbReference type="Proteomes" id="UP000074914">
    <property type="component" value="Chromosome"/>
</dbReference>
<protein>
    <submittedName>
        <fullName evidence="1">Uncharacterized protein</fullName>
    </submittedName>
</protein>
<gene>
    <name evidence="1" type="ORF">CPter291_4326</name>
</gene>
<name>A0ABN4MH50_9BURK</name>
<accession>A0ABN4MH50</accession>